<dbReference type="EMBL" id="SNRX01000003">
    <property type="protein sequence ID" value="KAA6303184.1"/>
    <property type="molecule type" value="Genomic_DNA"/>
</dbReference>
<dbReference type="Proteomes" id="UP000324575">
    <property type="component" value="Unassembled WGS sequence"/>
</dbReference>
<comment type="caution">
    <text evidence="1">The sequence shown here is derived from an EMBL/GenBank/DDBJ whole genome shotgun (WGS) entry which is preliminary data.</text>
</comment>
<evidence type="ECO:0000313" key="2">
    <source>
        <dbReference type="Proteomes" id="UP000324575"/>
    </source>
</evidence>
<gene>
    <name evidence="1" type="ORF">EZS26_000787</name>
</gene>
<name>A0A5M8P479_9BACT</name>
<organism evidence="1 2">
    <name type="scientific">Candidatus Ordinivivax streblomastigis</name>
    <dbReference type="NCBI Taxonomy" id="2540710"/>
    <lineage>
        <taxon>Bacteria</taxon>
        <taxon>Pseudomonadati</taxon>
        <taxon>Bacteroidota</taxon>
        <taxon>Bacteroidia</taxon>
        <taxon>Bacteroidales</taxon>
        <taxon>Candidatus Ordinivivax</taxon>
    </lineage>
</organism>
<evidence type="ECO:0008006" key="3">
    <source>
        <dbReference type="Google" id="ProtNLM"/>
    </source>
</evidence>
<evidence type="ECO:0000313" key="1">
    <source>
        <dbReference type="EMBL" id="KAA6303184.1"/>
    </source>
</evidence>
<reference evidence="1 2" key="1">
    <citation type="submission" date="2019-03" db="EMBL/GenBank/DDBJ databases">
        <title>Single cell metagenomics reveals metabolic interactions within the superorganism composed of flagellate Streblomastix strix and complex community of Bacteroidetes bacteria on its surface.</title>
        <authorList>
            <person name="Treitli S.C."/>
            <person name="Kolisko M."/>
            <person name="Husnik F."/>
            <person name="Keeling P."/>
            <person name="Hampl V."/>
        </authorList>
    </citation>
    <scope>NUCLEOTIDE SEQUENCE [LARGE SCALE GENOMIC DNA]</scope>
    <source>
        <strain evidence="1">St1</strain>
    </source>
</reference>
<dbReference type="AlphaFoldDB" id="A0A5M8P479"/>
<sequence>MNTKTRLLEFLTYLGIGQNAFEKINGISNGYISHLKSSIGSDIINKISSNYPELNIDWLLNGKGIMIRENNQKIKDNTIGVGNFNTGDNPIFHTYPITEETIKNASQGYQDIIKTYQEHMAKLLNIIDKLTDKYGK</sequence>
<accession>A0A5M8P479</accession>
<protein>
    <recommendedName>
        <fullName evidence="3">XRE family transcriptional regulator</fullName>
    </recommendedName>
</protein>
<proteinExistence type="predicted"/>